<sequence>MAGVGRGADVPLQHLERVAELDERGIRVGVALEEHSAHVLGGAAGGCGGRAHDLLDGGGAGQGERRGDPADRADPQSVERAPPRGGALIEPGAALHRLPGGDDDGQVLDDERAEPPATPYGGGEEHREQEGEDRGHPLGREVSDGGLSAGVGDVEDARHVPHELPGAAEQVERKCGVAGARHVLVVERLGVRQQRDVEPVGLGRGEQVGARRVRVAEGDAGSRAVRRLQGGLTGRDRTGALGGGEVALRRPGVLSLREARQRHVGRVLVEELRCRRDHHEAIREGAQLRDPCRLEEEALVEQQDRRVGGVPGRALRLGEGVRGDHVHTLLAQHLRKRHPARRPRIVGRERVGIADARAEEGPRRRDHEETGDEEDPEPRAPEPLAHRRRDRAGVRRGHDATGLCVRADRRERSRAASSAY</sequence>
<dbReference type="EMBL" id="AP027731">
    <property type="protein sequence ID" value="BDZ45995.1"/>
    <property type="molecule type" value="Genomic_DNA"/>
</dbReference>
<feature type="region of interest" description="Disordered" evidence="1">
    <location>
        <begin position="53"/>
        <end position="149"/>
    </location>
</feature>
<gene>
    <name evidence="2" type="ORF">GCM10025866_19040</name>
</gene>
<name>A0ABM8GCM0_9MICO</name>
<feature type="region of interest" description="Disordered" evidence="1">
    <location>
        <begin position="335"/>
        <end position="420"/>
    </location>
</feature>
<feature type="compositionally biased region" description="Basic residues" evidence="1">
    <location>
        <begin position="335"/>
        <end position="345"/>
    </location>
</feature>
<evidence type="ECO:0000313" key="3">
    <source>
        <dbReference type="Proteomes" id="UP001321498"/>
    </source>
</evidence>
<feature type="compositionally biased region" description="Basic and acidic residues" evidence="1">
    <location>
        <begin position="346"/>
        <end position="368"/>
    </location>
</feature>
<proteinExistence type="predicted"/>
<organism evidence="2 3">
    <name type="scientific">Naasia aerilata</name>
    <dbReference type="NCBI Taxonomy" id="1162966"/>
    <lineage>
        <taxon>Bacteria</taxon>
        <taxon>Bacillati</taxon>
        <taxon>Actinomycetota</taxon>
        <taxon>Actinomycetes</taxon>
        <taxon>Micrococcales</taxon>
        <taxon>Microbacteriaceae</taxon>
        <taxon>Naasia</taxon>
    </lineage>
</organism>
<reference evidence="3" key="1">
    <citation type="journal article" date="2019" name="Int. J. Syst. Evol. Microbiol.">
        <title>The Global Catalogue of Microorganisms (GCM) 10K type strain sequencing project: providing services to taxonomists for standard genome sequencing and annotation.</title>
        <authorList>
            <consortium name="The Broad Institute Genomics Platform"/>
            <consortium name="The Broad Institute Genome Sequencing Center for Infectious Disease"/>
            <person name="Wu L."/>
            <person name="Ma J."/>
        </authorList>
    </citation>
    <scope>NUCLEOTIDE SEQUENCE [LARGE SCALE GENOMIC DNA]</scope>
    <source>
        <strain evidence="3">NBRC 108725</strain>
    </source>
</reference>
<feature type="compositionally biased region" description="Basic and acidic residues" evidence="1">
    <location>
        <begin position="63"/>
        <end position="74"/>
    </location>
</feature>
<evidence type="ECO:0000313" key="2">
    <source>
        <dbReference type="EMBL" id="BDZ45995.1"/>
    </source>
</evidence>
<evidence type="ECO:0000256" key="1">
    <source>
        <dbReference type="SAM" id="MobiDB-lite"/>
    </source>
</evidence>
<protein>
    <submittedName>
        <fullName evidence="2">Uncharacterized protein</fullName>
    </submittedName>
</protein>
<dbReference type="Proteomes" id="UP001321498">
    <property type="component" value="Chromosome"/>
</dbReference>
<feature type="compositionally biased region" description="Basic and acidic residues" evidence="1">
    <location>
        <begin position="123"/>
        <end position="143"/>
    </location>
</feature>
<accession>A0ABM8GCM0</accession>
<keyword evidence="3" id="KW-1185">Reference proteome</keyword>